<evidence type="ECO:0000313" key="12">
    <source>
        <dbReference type="Proteomes" id="UP001055439"/>
    </source>
</evidence>
<evidence type="ECO:0000259" key="10">
    <source>
        <dbReference type="PROSITE" id="PS51194"/>
    </source>
</evidence>
<gene>
    <name evidence="11" type="ORF">MUK42_20647</name>
</gene>
<evidence type="ECO:0000256" key="3">
    <source>
        <dbReference type="ARBA" id="ARBA00022801"/>
    </source>
</evidence>
<proteinExistence type="predicted"/>
<dbReference type="SMART" id="SM00847">
    <property type="entry name" value="HA2"/>
    <property type="match status" value="1"/>
</dbReference>
<keyword evidence="3" id="KW-0378">Hydrolase</keyword>
<dbReference type="Gene3D" id="3.40.50.300">
    <property type="entry name" value="P-loop containing nucleotide triphosphate hydrolases"/>
    <property type="match status" value="2"/>
</dbReference>
<name>A0A9E7GAX2_9LILI</name>
<dbReference type="GO" id="GO:0003725">
    <property type="term" value="F:double-stranded RNA binding"/>
    <property type="evidence" value="ECO:0007669"/>
    <property type="project" value="TreeGrafter"/>
</dbReference>
<dbReference type="GO" id="GO:0009264">
    <property type="term" value="P:deoxyribonucleotide catabolic process"/>
    <property type="evidence" value="ECO:0007669"/>
    <property type="project" value="InterPro"/>
</dbReference>
<dbReference type="InterPro" id="IPR048333">
    <property type="entry name" value="HA2_WH"/>
</dbReference>
<feature type="active site" description="Proton donor" evidence="7">
    <location>
        <position position="886"/>
    </location>
</feature>
<evidence type="ECO:0000256" key="4">
    <source>
        <dbReference type="ARBA" id="ARBA00022806"/>
    </source>
</evidence>
<keyword evidence="2" id="KW-0547">Nucleotide-binding</keyword>
<dbReference type="InterPro" id="IPR002464">
    <property type="entry name" value="DNA/RNA_helicase_DEAH_CS"/>
</dbReference>
<dbReference type="FunFam" id="3.40.50.300:FF:002859">
    <property type="entry name" value="putative pre-mRNA-splicing factor ATP-dependent RNA helicase DHX16 isoform X1"/>
    <property type="match status" value="1"/>
</dbReference>
<dbReference type="InterPro" id="IPR011545">
    <property type="entry name" value="DEAD/DEAH_box_helicase_dom"/>
</dbReference>
<evidence type="ECO:0000259" key="9">
    <source>
        <dbReference type="PROSITE" id="PS51192"/>
    </source>
</evidence>
<organism evidence="11 12">
    <name type="scientific">Musa troglodytarum</name>
    <name type="common">fe'i banana</name>
    <dbReference type="NCBI Taxonomy" id="320322"/>
    <lineage>
        <taxon>Eukaryota</taxon>
        <taxon>Viridiplantae</taxon>
        <taxon>Streptophyta</taxon>
        <taxon>Embryophyta</taxon>
        <taxon>Tracheophyta</taxon>
        <taxon>Spermatophyta</taxon>
        <taxon>Magnoliopsida</taxon>
        <taxon>Liliopsida</taxon>
        <taxon>Zingiberales</taxon>
        <taxon>Musaceae</taxon>
        <taxon>Musa</taxon>
    </lineage>
</organism>
<dbReference type="PROSITE" id="PS51192">
    <property type="entry name" value="HELICASE_ATP_BIND_1"/>
    <property type="match status" value="1"/>
</dbReference>
<dbReference type="InterPro" id="IPR014001">
    <property type="entry name" value="Helicase_ATP-bd"/>
</dbReference>
<keyword evidence="12" id="KW-1185">Reference proteome</keyword>
<dbReference type="Proteomes" id="UP001055439">
    <property type="component" value="Chromosome 5"/>
</dbReference>
<feature type="region of interest" description="Disordered" evidence="8">
    <location>
        <begin position="1"/>
        <end position="21"/>
    </location>
</feature>
<dbReference type="Pfam" id="PF21010">
    <property type="entry name" value="HA2_C"/>
    <property type="match status" value="1"/>
</dbReference>
<dbReference type="CDD" id="cd18791">
    <property type="entry name" value="SF2_C_RHA"/>
    <property type="match status" value="1"/>
</dbReference>
<dbReference type="AlphaFoldDB" id="A0A9E7GAX2"/>
<dbReference type="PANTHER" id="PTHR18934:SF118">
    <property type="entry name" value="ATP-DEPENDENT RNA HELICASE DHX33"/>
    <property type="match status" value="1"/>
</dbReference>
<feature type="domain" description="Helicase ATP-binding" evidence="9">
    <location>
        <begin position="54"/>
        <end position="254"/>
    </location>
</feature>
<dbReference type="PROSITE" id="PS00690">
    <property type="entry name" value="DEAH_ATP_HELICASE"/>
    <property type="match status" value="1"/>
</dbReference>
<protein>
    <recommendedName>
        <fullName evidence="1">RNA helicase</fullName>
        <ecNumber evidence="1">3.6.4.13</ecNumber>
    </recommendedName>
</protein>
<dbReference type="InterPro" id="IPR036412">
    <property type="entry name" value="HAD-like_sf"/>
</dbReference>
<evidence type="ECO:0000313" key="11">
    <source>
        <dbReference type="EMBL" id="URE07983.1"/>
    </source>
</evidence>
<dbReference type="Pfam" id="PF00270">
    <property type="entry name" value="DEAD"/>
    <property type="match status" value="1"/>
</dbReference>
<dbReference type="CDD" id="cd17978">
    <property type="entry name" value="DEXHc_DHX33"/>
    <property type="match status" value="1"/>
</dbReference>
<dbReference type="Pfam" id="PF06941">
    <property type="entry name" value="NT5C"/>
    <property type="match status" value="1"/>
</dbReference>
<feature type="compositionally biased region" description="Polar residues" evidence="8">
    <location>
        <begin position="1"/>
        <end position="14"/>
    </location>
</feature>
<dbReference type="GO" id="GO:0005524">
    <property type="term" value="F:ATP binding"/>
    <property type="evidence" value="ECO:0007669"/>
    <property type="project" value="UniProtKB-KW"/>
</dbReference>
<dbReference type="Gene3D" id="3.40.50.1000">
    <property type="entry name" value="HAD superfamily/HAD-like"/>
    <property type="match status" value="1"/>
</dbReference>
<dbReference type="Pfam" id="PF00271">
    <property type="entry name" value="Helicase_C"/>
    <property type="match status" value="1"/>
</dbReference>
<evidence type="ECO:0000256" key="2">
    <source>
        <dbReference type="ARBA" id="ARBA00022741"/>
    </source>
</evidence>
<dbReference type="GO" id="GO:0045943">
    <property type="term" value="P:positive regulation of transcription by RNA polymerase I"/>
    <property type="evidence" value="ECO:0007669"/>
    <property type="project" value="TreeGrafter"/>
</dbReference>
<accession>A0A9E7GAX2</accession>
<dbReference type="EMBL" id="CP097507">
    <property type="protein sequence ID" value="URE07983.1"/>
    <property type="molecule type" value="Genomic_DNA"/>
</dbReference>
<evidence type="ECO:0000256" key="6">
    <source>
        <dbReference type="ARBA" id="ARBA00047984"/>
    </source>
</evidence>
<dbReference type="InterPro" id="IPR027417">
    <property type="entry name" value="P-loop_NTPase"/>
</dbReference>
<dbReference type="Pfam" id="PF07717">
    <property type="entry name" value="OB_NTP_bind"/>
    <property type="match status" value="1"/>
</dbReference>
<dbReference type="SMART" id="SM00382">
    <property type="entry name" value="AAA"/>
    <property type="match status" value="1"/>
</dbReference>
<keyword evidence="4 11" id="KW-0347">Helicase</keyword>
<comment type="catalytic activity">
    <reaction evidence="6">
        <text>ATP + H2O = ADP + phosphate + H(+)</text>
        <dbReference type="Rhea" id="RHEA:13065"/>
        <dbReference type="ChEBI" id="CHEBI:15377"/>
        <dbReference type="ChEBI" id="CHEBI:15378"/>
        <dbReference type="ChEBI" id="CHEBI:30616"/>
        <dbReference type="ChEBI" id="CHEBI:43474"/>
        <dbReference type="ChEBI" id="CHEBI:456216"/>
        <dbReference type="EC" id="3.6.4.13"/>
    </reaction>
</comment>
<evidence type="ECO:0000256" key="7">
    <source>
        <dbReference type="PIRSR" id="PIRSR610708-1"/>
    </source>
</evidence>
<dbReference type="SMART" id="SM00487">
    <property type="entry name" value="DEXDc"/>
    <property type="match status" value="1"/>
</dbReference>
<dbReference type="GO" id="GO:0005730">
    <property type="term" value="C:nucleolus"/>
    <property type="evidence" value="ECO:0007669"/>
    <property type="project" value="UniProtKB-ARBA"/>
</dbReference>
<sequence>MMPSFPNISTSKNQQDGRKLANGNCKNQQVLARRQLILQHRKSLPIASVERRLVEEVRKNDTLIIVGETGSGKTTQLPQFLYNAGFCHDEKIIGVTQPRRVAAVTVAKRVAEECNVELGQKVGYSIRFEDATSSSTRIKYMTDGLLLREALLDPLLSRYSIIIVDEAHERTVHTDVLLGLLKKVQLARSHPTTNQHNFIKANAKGREDEPRSFSPLKASESAKSTSLKLIIMSASLDARCFSEYFGGAKAVHVHGRQYPVEVLYTYQPEPDYLDATLITIFQIHLEEASGDILAFLTGQEEIESVERLVHERIRQLPDGSQNLLTVPIYASLPSEQQMNAFRPAPSGFRKVILATNIAETSVTIPGIKYVIDPGLVKARSYNPVTGMESLIIIPTSKAQALQRRTLFMSDAVVVPDGRDLENASGCTRRLKALGIDDIIGFDFMEKPSRMAIVKSLEQLFLLGALSDDYKLSSPVGQQMARLPLDPMYSKALILAAEFKCLEEMLIVVAMLSVESIFYFPREKMEEARAARKSFSSPEGDHITLVNVYRASAECLEKSKTTNCKEKTMEKKLNKWCRENFINYRSLRHARDIHSQIEGHIQQMGFSPSSCGDDMLQFRRCLTASFFLNAAMKQPDGSYRALSSSQIVQVHPSSVLFRTKADCIIFNELLAVFSLLAAGPSTSGSSLLLSLASFFRLHILRCKAWSFFTRAPPQGCRIVWILECYGILETLASDPNWHKDREGLRSCSYFLQTRWSDRASPMTLYKHLLSTSFYGFSYMSEANQQGRRRRSILVRMDMGSQVGSVNALGLKSCLDRHDGVFRKADGEIQRPHCVAPHHHLVQVSDSILSEDVGLKLANEGGSYKHGIPIGFPAYPVTKKLVVAVDVDEVLGSFLAALNKFIANRYSSNHSVSEYYVYEFFKIWKCSRAEADIRVHEFFKTSYFKTGIHPIPGARYALHKLSTFCNLSVVTSRQNAIKDHTLEWIEKYYPGLFKEIHFGNHFALDGISRPKSEICRSLGAHVLIDDNPKYALECAEVGIRVLLFDYDNAYPWSKAGSATSHPMVTKVHNWREVEQQLVSWALTLV</sequence>
<dbReference type="Pfam" id="PF04408">
    <property type="entry name" value="WHD_HA2"/>
    <property type="match status" value="1"/>
</dbReference>
<evidence type="ECO:0000256" key="8">
    <source>
        <dbReference type="SAM" id="MobiDB-lite"/>
    </source>
</evidence>
<dbReference type="PANTHER" id="PTHR18934">
    <property type="entry name" value="ATP-DEPENDENT RNA HELICASE"/>
    <property type="match status" value="1"/>
</dbReference>
<dbReference type="InterPro" id="IPR001650">
    <property type="entry name" value="Helicase_C-like"/>
</dbReference>
<dbReference type="InterPro" id="IPR011709">
    <property type="entry name" value="DEAD-box_helicase_OB_fold"/>
</dbReference>
<dbReference type="SUPFAM" id="SSF52540">
    <property type="entry name" value="P-loop containing nucleoside triphosphate hydrolases"/>
    <property type="match status" value="1"/>
</dbReference>
<dbReference type="SMART" id="SM00490">
    <property type="entry name" value="HELICc"/>
    <property type="match status" value="1"/>
</dbReference>
<dbReference type="GO" id="GO:0003724">
    <property type="term" value="F:RNA helicase activity"/>
    <property type="evidence" value="ECO:0007669"/>
    <property type="project" value="UniProtKB-EC"/>
</dbReference>
<evidence type="ECO:0000256" key="5">
    <source>
        <dbReference type="ARBA" id="ARBA00022840"/>
    </source>
</evidence>
<dbReference type="InterPro" id="IPR003593">
    <property type="entry name" value="AAA+_ATPase"/>
</dbReference>
<dbReference type="InterPro" id="IPR007502">
    <property type="entry name" value="Helicase-assoc_dom"/>
</dbReference>
<feature type="domain" description="Helicase C-terminal" evidence="10">
    <location>
        <begin position="279"/>
        <end position="454"/>
    </location>
</feature>
<dbReference type="EC" id="3.6.4.13" evidence="1"/>
<dbReference type="SUPFAM" id="SSF56784">
    <property type="entry name" value="HAD-like"/>
    <property type="match status" value="1"/>
</dbReference>
<dbReference type="InterPro" id="IPR023214">
    <property type="entry name" value="HAD_sf"/>
</dbReference>
<keyword evidence="5" id="KW-0067">ATP-binding</keyword>
<dbReference type="PROSITE" id="PS51194">
    <property type="entry name" value="HELICASE_CTER"/>
    <property type="match status" value="1"/>
</dbReference>
<dbReference type="OrthoDB" id="10253254at2759"/>
<reference evidence="11" key="1">
    <citation type="submission" date="2022-05" db="EMBL/GenBank/DDBJ databases">
        <title>The Musa troglodytarum L. genome provides insights into the mechanism of non-climacteric behaviour and enrichment of carotenoids.</title>
        <authorList>
            <person name="Wang J."/>
        </authorList>
    </citation>
    <scope>NUCLEOTIDE SEQUENCE</scope>
    <source>
        <tissue evidence="11">Leaf</tissue>
    </source>
</reference>
<dbReference type="GO" id="GO:0008253">
    <property type="term" value="F:5'-nucleotidase activity"/>
    <property type="evidence" value="ECO:0007669"/>
    <property type="project" value="InterPro"/>
</dbReference>
<feature type="active site" description="Nucleophile" evidence="7">
    <location>
        <position position="884"/>
    </location>
</feature>
<evidence type="ECO:0000256" key="1">
    <source>
        <dbReference type="ARBA" id="ARBA00012552"/>
    </source>
</evidence>
<dbReference type="InterPro" id="IPR010708">
    <property type="entry name" value="5'(3')-deoxyribonucleotidase"/>
</dbReference>
<dbReference type="Gene3D" id="1.20.120.1080">
    <property type="match status" value="1"/>
</dbReference>